<sequence>MGGQAEETSKGGVPWEEEKEEIPSEISYNIISYEADYPVDGIVRRFRQEDILFLIFSVNRFGSGPGHRDLSRLFC</sequence>
<comment type="caution">
    <text evidence="2">The sequence shown here is derived from an EMBL/GenBank/DDBJ whole genome shotgun (WGS) entry which is preliminary data.</text>
</comment>
<reference evidence="2 3" key="2">
    <citation type="submission" date="2015-05" db="EMBL/GenBank/DDBJ databases">
        <title>Lifestyle Evolution in Cyanobacterial Symbionts of Sponges.</title>
        <authorList>
            <person name="Burgsdorf I."/>
            <person name="Slaby B.M."/>
            <person name="Handley K.M."/>
            <person name="Haber M."/>
            <person name="Blom J."/>
            <person name="Marshall C.W."/>
            <person name="Gilbert J.A."/>
            <person name="Hentschel U."/>
            <person name="Steindler L."/>
        </authorList>
    </citation>
    <scope>NUCLEOTIDE SEQUENCE [LARGE SCALE GENOMIC DNA]</scope>
    <source>
        <strain evidence="2">15L</strain>
    </source>
</reference>
<reference evidence="3" key="1">
    <citation type="submission" date="2015-02" db="EMBL/GenBank/DDBJ databases">
        <authorList>
            <person name="Slaby B."/>
            <person name="Hentschel U."/>
        </authorList>
    </citation>
    <scope>NUCLEOTIDE SEQUENCE [LARGE SCALE GENOMIC DNA]</scope>
</reference>
<evidence type="ECO:0000313" key="2">
    <source>
        <dbReference type="EMBL" id="KKZ09915.1"/>
    </source>
</evidence>
<organism evidence="2 3">
    <name type="scientific">Candidatus Synechococcus spongiarum 15L</name>
    <dbReference type="NCBI Taxonomy" id="1608419"/>
    <lineage>
        <taxon>Bacteria</taxon>
        <taxon>Bacillati</taxon>
        <taxon>Cyanobacteriota</taxon>
        <taxon>Cyanophyceae</taxon>
        <taxon>Synechococcales</taxon>
        <taxon>Synechococcaceae</taxon>
        <taxon>Synechococcus</taxon>
    </lineage>
</organism>
<feature type="region of interest" description="Disordered" evidence="1">
    <location>
        <begin position="1"/>
        <end position="20"/>
    </location>
</feature>
<evidence type="ECO:0000256" key="1">
    <source>
        <dbReference type="SAM" id="MobiDB-lite"/>
    </source>
</evidence>
<accession>A0A0U1QK48</accession>
<gene>
    <name evidence="2" type="ORF">TQ37_10625</name>
</gene>
<name>A0A0U1QK48_9SYNE</name>
<evidence type="ECO:0000313" key="3">
    <source>
        <dbReference type="Proteomes" id="UP000035037"/>
    </source>
</evidence>
<feature type="non-terminal residue" evidence="2">
    <location>
        <position position="75"/>
    </location>
</feature>
<dbReference type="EMBL" id="JYFQ01000229">
    <property type="protein sequence ID" value="KKZ09915.1"/>
    <property type="molecule type" value="Genomic_DNA"/>
</dbReference>
<protein>
    <submittedName>
        <fullName evidence="2">Uncharacterized protein</fullName>
    </submittedName>
</protein>
<dbReference type="Proteomes" id="UP000035037">
    <property type="component" value="Unassembled WGS sequence"/>
</dbReference>
<dbReference type="AlphaFoldDB" id="A0A0U1QK48"/>
<proteinExistence type="predicted"/>